<evidence type="ECO:0000256" key="1">
    <source>
        <dbReference type="ARBA" id="ARBA00002343"/>
    </source>
</evidence>
<dbReference type="InterPro" id="IPR013320">
    <property type="entry name" value="ConA-like_dom_sf"/>
</dbReference>
<reference evidence="5" key="1">
    <citation type="journal article" date="2020" name="bioRxiv">
        <title>Whole genome comparisons of ergot fungi reveals the divergence and evolution of species within the genus Claviceps are the result of varying mechanisms driving genome evolution and host range expansion.</title>
        <authorList>
            <person name="Wyka S.A."/>
            <person name="Mondo S.J."/>
            <person name="Liu M."/>
            <person name="Dettman J."/>
            <person name="Nalam V."/>
            <person name="Broders K.D."/>
        </authorList>
    </citation>
    <scope>NUCLEOTIDE SEQUENCE</scope>
    <source>
        <strain evidence="5">CCC 1102</strain>
    </source>
</reference>
<dbReference type="InterPro" id="IPR050618">
    <property type="entry name" value="Ubq-SigPath_Reg"/>
</dbReference>
<sequence length="619" mass="68545">MDERAGGGVPLDHNKGRLVMTSISGGFDDFMGSRDSDLSSSKLGDPFFVPSHLSSSNYIRKLAKEYEAKILRATKESKLSPAASRSAPRSSDFTQPRLPAGSHRGISHSVVERPLLPEEISDVPPLPSRWNKDDLWGSIEVHSDGQSVEYTGSRSLHDRDQEAAVVRADHHMPSQCGLYYFEVSIVHGRRDDTNIAIGFSTKNASTSRPIGWEADCVGYHGDDGRCFTGSNAGQPYGPEFNTGDVIGCGVNFLEHTAFFTKNGVNLGTVSPDVTRDKIYPAVSLRKPREHVVVNFGQNPFVFDIDNMMNEQRNKIQAEIQSTDASILEPGMGETDLIHALILQFLQHDGYVETARAFAEDIKEQKEALNLDPNVTIEGINIRDDKDAHNRQRIRKSILDGDIDSALKLTNKCYPQVLHDNEVINFKLRCRKFIELVRLAAQMRAEVELKKRNELLSSEGGTALGMDIDDDDDDDEEEDESWAWKQQMNAETAEQALAKVTVLEQEMLQYGQTLGARYADDAHPEFSKTLAEIWSLVAYSNPLKEPKVSHLLDRKGRVVVAEELNACILSSLGKSSCASLEKLYAQTCVLLDEVGQDGGPGAFISAQDVVRTAWDFVSPS</sequence>
<dbReference type="SMART" id="SM00757">
    <property type="entry name" value="CRA"/>
    <property type="match status" value="1"/>
</dbReference>
<dbReference type="SMART" id="SM00449">
    <property type="entry name" value="SPRY"/>
    <property type="match status" value="1"/>
</dbReference>
<dbReference type="Gene3D" id="2.60.120.920">
    <property type="match status" value="1"/>
</dbReference>
<feature type="domain" description="CTLH" evidence="4">
    <location>
        <begin position="389"/>
        <end position="443"/>
    </location>
</feature>
<comment type="function">
    <text evidence="1">Involved in the proteasome-dependent degradation of fructose-1,6-bisphosphatase.</text>
</comment>
<dbReference type="Pfam" id="PF10607">
    <property type="entry name" value="CTLH"/>
    <property type="match status" value="1"/>
</dbReference>
<comment type="caution">
    <text evidence="5">The sequence shown here is derived from an EMBL/GenBank/DDBJ whole genome shotgun (WGS) entry which is preliminary data.</text>
</comment>
<feature type="compositionally biased region" description="Low complexity" evidence="2">
    <location>
        <begin position="80"/>
        <end position="91"/>
    </location>
</feature>
<dbReference type="EMBL" id="SRPS01000047">
    <property type="protein sequence ID" value="KAG5972342.1"/>
    <property type="molecule type" value="Genomic_DNA"/>
</dbReference>
<dbReference type="SMART" id="SM00668">
    <property type="entry name" value="CTLH"/>
    <property type="match status" value="1"/>
</dbReference>
<dbReference type="PROSITE" id="PS50188">
    <property type="entry name" value="B302_SPRY"/>
    <property type="match status" value="1"/>
</dbReference>
<dbReference type="InterPro" id="IPR006595">
    <property type="entry name" value="CTLH_C"/>
</dbReference>
<dbReference type="SMART" id="SM00667">
    <property type="entry name" value="LisH"/>
    <property type="match status" value="1"/>
</dbReference>
<evidence type="ECO:0000313" key="5">
    <source>
        <dbReference type="EMBL" id="KAG5972342.1"/>
    </source>
</evidence>
<proteinExistence type="predicted"/>
<name>A0A9P7SQV7_9HYPO</name>
<evidence type="ECO:0000259" key="3">
    <source>
        <dbReference type="PROSITE" id="PS50188"/>
    </source>
</evidence>
<evidence type="ECO:0000256" key="2">
    <source>
        <dbReference type="SAM" id="MobiDB-lite"/>
    </source>
</evidence>
<dbReference type="InterPro" id="IPR006594">
    <property type="entry name" value="LisH"/>
</dbReference>
<dbReference type="PROSITE" id="PS50896">
    <property type="entry name" value="LISH"/>
    <property type="match status" value="1"/>
</dbReference>
<gene>
    <name evidence="5" type="ORF">E4U56_006072</name>
</gene>
<feature type="region of interest" description="Disordered" evidence="2">
    <location>
        <begin position="459"/>
        <end position="481"/>
    </location>
</feature>
<dbReference type="Proteomes" id="UP000784919">
    <property type="component" value="Unassembled WGS sequence"/>
</dbReference>
<feature type="region of interest" description="Disordered" evidence="2">
    <location>
        <begin position="77"/>
        <end position="110"/>
    </location>
</feature>
<dbReference type="InterPro" id="IPR013144">
    <property type="entry name" value="CRA_dom"/>
</dbReference>
<dbReference type="PROSITE" id="PS50897">
    <property type="entry name" value="CTLH"/>
    <property type="match status" value="1"/>
</dbReference>
<dbReference type="AlphaFoldDB" id="A0A9P7SQV7"/>
<dbReference type="InterPro" id="IPR024964">
    <property type="entry name" value="CTLH/CRA"/>
</dbReference>
<dbReference type="Pfam" id="PF00622">
    <property type="entry name" value="SPRY"/>
    <property type="match status" value="1"/>
</dbReference>
<dbReference type="SUPFAM" id="SSF49899">
    <property type="entry name" value="Concanavalin A-like lectins/glucanases"/>
    <property type="match status" value="1"/>
</dbReference>
<evidence type="ECO:0000313" key="6">
    <source>
        <dbReference type="Proteomes" id="UP000784919"/>
    </source>
</evidence>
<protein>
    <recommendedName>
        <fullName evidence="7">Protein SSH4</fullName>
    </recommendedName>
</protein>
<dbReference type="InterPro" id="IPR001870">
    <property type="entry name" value="B30.2/SPRY"/>
</dbReference>
<dbReference type="InterPro" id="IPR043136">
    <property type="entry name" value="B30.2/SPRY_sf"/>
</dbReference>
<feature type="domain" description="B30.2/SPRY" evidence="3">
    <location>
        <begin position="108"/>
        <end position="300"/>
    </location>
</feature>
<evidence type="ECO:0008006" key="7">
    <source>
        <dbReference type="Google" id="ProtNLM"/>
    </source>
</evidence>
<organism evidence="5 6">
    <name type="scientific">Claviceps arundinis</name>
    <dbReference type="NCBI Taxonomy" id="1623583"/>
    <lineage>
        <taxon>Eukaryota</taxon>
        <taxon>Fungi</taxon>
        <taxon>Dikarya</taxon>
        <taxon>Ascomycota</taxon>
        <taxon>Pezizomycotina</taxon>
        <taxon>Sordariomycetes</taxon>
        <taxon>Hypocreomycetidae</taxon>
        <taxon>Hypocreales</taxon>
        <taxon>Clavicipitaceae</taxon>
        <taxon>Claviceps</taxon>
    </lineage>
</organism>
<dbReference type="PANTHER" id="PTHR12864">
    <property type="entry name" value="RAN BINDING PROTEIN 9-RELATED"/>
    <property type="match status" value="1"/>
</dbReference>
<dbReference type="OrthoDB" id="25503at2759"/>
<accession>A0A9P7SQV7</accession>
<dbReference type="InterPro" id="IPR003877">
    <property type="entry name" value="SPRY_dom"/>
</dbReference>
<feature type="compositionally biased region" description="Acidic residues" evidence="2">
    <location>
        <begin position="466"/>
        <end position="480"/>
    </location>
</feature>
<evidence type="ECO:0000259" key="4">
    <source>
        <dbReference type="PROSITE" id="PS50897"/>
    </source>
</evidence>